<reference evidence="7 8" key="1">
    <citation type="submission" date="2023-07" db="EMBL/GenBank/DDBJ databases">
        <title>Genomic Encyclopedia of Type Strains, Phase IV (KMG-IV): sequencing the most valuable type-strain genomes for metagenomic binning, comparative biology and taxonomic classification.</title>
        <authorList>
            <person name="Goeker M."/>
        </authorList>
    </citation>
    <scope>NUCLEOTIDE SEQUENCE [LARGE SCALE GENOMIC DNA]</scope>
    <source>
        <strain evidence="7 8">DSM 14914</strain>
    </source>
</reference>
<dbReference type="InterPro" id="IPR012337">
    <property type="entry name" value="RNaseH-like_sf"/>
</dbReference>
<dbReference type="NCBIfam" id="NF033592">
    <property type="entry name" value="transpos_IS4_1"/>
    <property type="match status" value="1"/>
</dbReference>
<accession>A0ABU0L6Z6</accession>
<comment type="similarity">
    <text evidence="1">Belongs to the transposase 11 family.</text>
</comment>
<dbReference type="PANTHER" id="PTHR33258">
    <property type="entry name" value="TRANSPOSASE INSL FOR INSERTION SEQUENCE ELEMENT IS186A-RELATED"/>
    <property type="match status" value="1"/>
</dbReference>
<name>A0ABU0L6Z6_9BACL</name>
<keyword evidence="4" id="KW-0233">DNA recombination</keyword>
<organism evidence="7 8">
    <name type="scientific">Paenibacillus brasilensis</name>
    <dbReference type="NCBI Taxonomy" id="128574"/>
    <lineage>
        <taxon>Bacteria</taxon>
        <taxon>Bacillati</taxon>
        <taxon>Bacillota</taxon>
        <taxon>Bacilli</taxon>
        <taxon>Bacillales</taxon>
        <taxon>Paenibacillaceae</taxon>
        <taxon>Paenibacillus</taxon>
    </lineage>
</organism>
<dbReference type="PANTHER" id="PTHR33258:SF1">
    <property type="entry name" value="TRANSPOSASE INSL FOR INSERTION SEQUENCE ELEMENT IS186A-RELATED"/>
    <property type="match status" value="1"/>
</dbReference>
<dbReference type="Pfam" id="PF01609">
    <property type="entry name" value="DDE_Tnp_1"/>
    <property type="match status" value="1"/>
</dbReference>
<evidence type="ECO:0000256" key="3">
    <source>
        <dbReference type="ARBA" id="ARBA00023125"/>
    </source>
</evidence>
<protein>
    <recommendedName>
        <fullName evidence="6">Transposase IS4-like domain-containing protein</fullName>
    </recommendedName>
</protein>
<dbReference type="EMBL" id="JAUSWA010000050">
    <property type="protein sequence ID" value="MDQ0497036.1"/>
    <property type="molecule type" value="Genomic_DNA"/>
</dbReference>
<sequence>MNTPHRLDHHNRGKNTTSWAPYHGERADIKLHVALRVSNGQPLQVVETLAQPDYILVMDRAYGKLERLDDFKIQGQSFVIRLRDNVHLEKPHALSRLQKANSSVIRDITCQLGTPQCYSKQRHRVVMFRDFEGREIRVVTDLVQVTAEQIAQMYKARWQIEVFFRWIKQHLNIPTLFGTSENAVYGQLFCALIVYVLLKWPFDTAQTTWPKHAILSFARFSHLFFWKNYRWNG</sequence>
<dbReference type="InterPro" id="IPR002559">
    <property type="entry name" value="Transposase_11"/>
</dbReference>
<keyword evidence="3" id="KW-0238">DNA-binding</keyword>
<evidence type="ECO:0000313" key="8">
    <source>
        <dbReference type="Proteomes" id="UP001242811"/>
    </source>
</evidence>
<evidence type="ECO:0000256" key="2">
    <source>
        <dbReference type="ARBA" id="ARBA00022578"/>
    </source>
</evidence>
<keyword evidence="8" id="KW-1185">Reference proteome</keyword>
<feature type="region of interest" description="Disordered" evidence="5">
    <location>
        <begin position="1"/>
        <end position="20"/>
    </location>
</feature>
<evidence type="ECO:0000256" key="4">
    <source>
        <dbReference type="ARBA" id="ARBA00023172"/>
    </source>
</evidence>
<evidence type="ECO:0000259" key="6">
    <source>
        <dbReference type="Pfam" id="PF01609"/>
    </source>
</evidence>
<dbReference type="SUPFAM" id="SSF53098">
    <property type="entry name" value="Ribonuclease H-like"/>
    <property type="match status" value="1"/>
</dbReference>
<dbReference type="Gene3D" id="3.90.350.10">
    <property type="entry name" value="Transposase Inhibitor Protein From Tn5, Chain A, domain 1"/>
    <property type="match status" value="1"/>
</dbReference>
<evidence type="ECO:0000313" key="7">
    <source>
        <dbReference type="EMBL" id="MDQ0497036.1"/>
    </source>
</evidence>
<proteinExistence type="inferred from homology"/>
<feature type="domain" description="Transposase IS4-like" evidence="6">
    <location>
        <begin position="44"/>
        <end position="197"/>
    </location>
</feature>
<dbReference type="Proteomes" id="UP001242811">
    <property type="component" value="Unassembled WGS sequence"/>
</dbReference>
<evidence type="ECO:0000256" key="5">
    <source>
        <dbReference type="SAM" id="MobiDB-lite"/>
    </source>
</evidence>
<evidence type="ECO:0000256" key="1">
    <source>
        <dbReference type="ARBA" id="ARBA00010075"/>
    </source>
</evidence>
<comment type="caution">
    <text evidence="7">The sequence shown here is derived from an EMBL/GenBank/DDBJ whole genome shotgun (WGS) entry which is preliminary data.</text>
</comment>
<keyword evidence="2" id="KW-0815">Transposition</keyword>
<dbReference type="InterPro" id="IPR047952">
    <property type="entry name" value="Transpos_IS4"/>
</dbReference>
<gene>
    <name evidence="7" type="ORF">QOZ95_005236</name>
</gene>